<keyword evidence="8 10" id="KW-0503">Monooxygenase</keyword>
<keyword evidence="11" id="KW-1133">Transmembrane helix</keyword>
<evidence type="ECO:0000256" key="2">
    <source>
        <dbReference type="ARBA" id="ARBA00005179"/>
    </source>
</evidence>
<evidence type="ECO:0000313" key="13">
    <source>
        <dbReference type="EMBL" id="KLO15615.1"/>
    </source>
</evidence>
<dbReference type="PRINTS" id="PR00463">
    <property type="entry name" value="EP450I"/>
</dbReference>
<organism evidence="13 14">
    <name type="scientific">Schizopora paradoxa</name>
    <dbReference type="NCBI Taxonomy" id="27342"/>
    <lineage>
        <taxon>Eukaryota</taxon>
        <taxon>Fungi</taxon>
        <taxon>Dikarya</taxon>
        <taxon>Basidiomycota</taxon>
        <taxon>Agaricomycotina</taxon>
        <taxon>Agaricomycetes</taxon>
        <taxon>Hymenochaetales</taxon>
        <taxon>Schizoporaceae</taxon>
        <taxon>Schizopora</taxon>
    </lineage>
</organism>
<dbReference type="PANTHER" id="PTHR46300">
    <property type="entry name" value="P450, PUTATIVE (EUROFUNG)-RELATED-RELATED"/>
    <property type="match status" value="1"/>
</dbReference>
<keyword evidence="11" id="KW-0812">Transmembrane</keyword>
<dbReference type="STRING" id="27342.A0A0H2RUB4"/>
<feature type="transmembrane region" description="Helical" evidence="11">
    <location>
        <begin position="295"/>
        <end position="321"/>
    </location>
</feature>
<name>A0A0H2RUB4_9AGAM</name>
<dbReference type="SUPFAM" id="SSF48264">
    <property type="entry name" value="Cytochrome P450"/>
    <property type="match status" value="1"/>
</dbReference>
<dbReference type="GO" id="GO:0005506">
    <property type="term" value="F:iron ion binding"/>
    <property type="evidence" value="ECO:0007669"/>
    <property type="project" value="InterPro"/>
</dbReference>
<sequence length="553" mass="62530">MLTLVAVVCLAVWYALWWAREAWRTNPKSLPYPPGPPQKWVIGNLTDMPSPTNFQNLIDWKEQFGDMTFLQALGQSVLILNSLKAVTDLLEKRGLAYAHRPRLAVAGELMGLNEGIGLMEYNPRQRLMRRLAHRALGTDAIKRYEPMLQRHSLLLMKDLINKPDDFEAAIRLATARNILTLSYGIHITSSESQYVVDAEKTMSVIECSTEPGAYLADFLPILKYVPSWFPLASFKRFAEAGRKQIDDFNEHPFSFVKGEMKQGRAPPSLVRDMLTEEDPSLDKFEDEEKDRIIKLVFGGLYGAGSATTASTVTIFIMLMALNPEKQRIAQAEIDRITEGKRLPSFADRERLPYVCAMMKEVMRWHAVVPLGKQTRTADEYNGKSIVMHMYSVTLLLILSLLGYFIPKNTIVLPNIWAISKSDGTSTSNEDFSPERYFHGKEVVDPYDYVFGFGRRICPGRFLADNALFSIFASILACFTISKKRYGDGKLGQGFSSEIPITPEFTRHLVSYPLPFVCDIRPRSTEVHGLVNDTLASTDNLNECTVQSRKEEIV</sequence>
<dbReference type="InterPro" id="IPR002401">
    <property type="entry name" value="Cyt_P450_E_grp-I"/>
</dbReference>
<protein>
    <submittedName>
        <fullName evidence="13">Cytochrome P450</fullName>
    </submittedName>
</protein>
<accession>A0A0H2RUB4</accession>
<dbReference type="PANTHER" id="PTHR46300:SF7">
    <property type="entry name" value="P450, PUTATIVE (EUROFUNG)-RELATED"/>
    <property type="match status" value="1"/>
</dbReference>
<dbReference type="GO" id="GO:0020037">
    <property type="term" value="F:heme binding"/>
    <property type="evidence" value="ECO:0007669"/>
    <property type="project" value="InterPro"/>
</dbReference>
<dbReference type="OrthoDB" id="2789670at2759"/>
<evidence type="ECO:0000256" key="5">
    <source>
        <dbReference type="ARBA" id="ARBA00022723"/>
    </source>
</evidence>
<keyword evidence="7 9" id="KW-0408">Iron</keyword>
<dbReference type="InterPro" id="IPR017972">
    <property type="entry name" value="Cyt_P450_CS"/>
</dbReference>
<keyword evidence="12" id="KW-0732">Signal</keyword>
<dbReference type="PRINTS" id="PR00385">
    <property type="entry name" value="P450"/>
</dbReference>
<keyword evidence="4 9" id="KW-0349">Heme</keyword>
<proteinExistence type="inferred from homology"/>
<comment type="similarity">
    <text evidence="3 10">Belongs to the cytochrome P450 family.</text>
</comment>
<feature type="signal peptide" evidence="12">
    <location>
        <begin position="1"/>
        <end position="19"/>
    </location>
</feature>
<dbReference type="GO" id="GO:0016705">
    <property type="term" value="F:oxidoreductase activity, acting on paired donors, with incorporation or reduction of molecular oxygen"/>
    <property type="evidence" value="ECO:0007669"/>
    <property type="project" value="InterPro"/>
</dbReference>
<keyword evidence="14" id="KW-1185">Reference proteome</keyword>
<evidence type="ECO:0000256" key="6">
    <source>
        <dbReference type="ARBA" id="ARBA00023002"/>
    </source>
</evidence>
<evidence type="ECO:0000256" key="9">
    <source>
        <dbReference type="PIRSR" id="PIRSR602401-1"/>
    </source>
</evidence>
<evidence type="ECO:0000256" key="12">
    <source>
        <dbReference type="SAM" id="SignalP"/>
    </source>
</evidence>
<comment type="pathway">
    <text evidence="2">Secondary metabolite biosynthesis.</text>
</comment>
<keyword evidence="11" id="KW-0472">Membrane</keyword>
<dbReference type="Proteomes" id="UP000053477">
    <property type="component" value="Unassembled WGS sequence"/>
</dbReference>
<feature type="chain" id="PRO_5005201800" evidence="12">
    <location>
        <begin position="20"/>
        <end position="553"/>
    </location>
</feature>
<dbReference type="InterPro" id="IPR036396">
    <property type="entry name" value="Cyt_P450_sf"/>
</dbReference>
<evidence type="ECO:0000256" key="4">
    <source>
        <dbReference type="ARBA" id="ARBA00022617"/>
    </source>
</evidence>
<gene>
    <name evidence="13" type="ORF">SCHPADRAFT_824445</name>
</gene>
<evidence type="ECO:0000256" key="10">
    <source>
        <dbReference type="RuleBase" id="RU000461"/>
    </source>
</evidence>
<dbReference type="EMBL" id="KQ085927">
    <property type="protein sequence ID" value="KLO15615.1"/>
    <property type="molecule type" value="Genomic_DNA"/>
</dbReference>
<comment type="cofactor">
    <cofactor evidence="1 9">
        <name>heme</name>
        <dbReference type="ChEBI" id="CHEBI:30413"/>
    </cofactor>
</comment>
<feature type="binding site" description="axial binding residue" evidence="9">
    <location>
        <position position="457"/>
    </location>
    <ligand>
        <name>heme</name>
        <dbReference type="ChEBI" id="CHEBI:30413"/>
    </ligand>
    <ligandPart>
        <name>Fe</name>
        <dbReference type="ChEBI" id="CHEBI:18248"/>
    </ligandPart>
</feature>
<feature type="transmembrane region" description="Helical" evidence="11">
    <location>
        <begin position="461"/>
        <end position="480"/>
    </location>
</feature>
<dbReference type="Pfam" id="PF00067">
    <property type="entry name" value="p450"/>
    <property type="match status" value="1"/>
</dbReference>
<evidence type="ECO:0000256" key="1">
    <source>
        <dbReference type="ARBA" id="ARBA00001971"/>
    </source>
</evidence>
<reference evidence="13 14" key="1">
    <citation type="submission" date="2015-04" db="EMBL/GenBank/DDBJ databases">
        <title>Complete genome sequence of Schizopora paradoxa KUC8140, a cosmopolitan wood degrader in East Asia.</title>
        <authorList>
            <consortium name="DOE Joint Genome Institute"/>
            <person name="Min B."/>
            <person name="Park H."/>
            <person name="Jang Y."/>
            <person name="Kim J.-J."/>
            <person name="Kim K.H."/>
            <person name="Pangilinan J."/>
            <person name="Lipzen A."/>
            <person name="Riley R."/>
            <person name="Grigoriev I.V."/>
            <person name="Spatafora J.W."/>
            <person name="Choi I.-G."/>
        </authorList>
    </citation>
    <scope>NUCLEOTIDE SEQUENCE [LARGE SCALE GENOMIC DNA]</scope>
    <source>
        <strain evidence="13 14">KUC8140</strain>
    </source>
</reference>
<dbReference type="InParanoid" id="A0A0H2RUB4"/>
<keyword evidence="5 9" id="KW-0479">Metal-binding</keyword>
<dbReference type="GO" id="GO:0004497">
    <property type="term" value="F:monooxygenase activity"/>
    <property type="evidence" value="ECO:0007669"/>
    <property type="project" value="UniProtKB-KW"/>
</dbReference>
<evidence type="ECO:0000256" key="3">
    <source>
        <dbReference type="ARBA" id="ARBA00010617"/>
    </source>
</evidence>
<dbReference type="InterPro" id="IPR050364">
    <property type="entry name" value="Cytochrome_P450_fung"/>
</dbReference>
<evidence type="ECO:0000256" key="11">
    <source>
        <dbReference type="SAM" id="Phobius"/>
    </source>
</evidence>
<evidence type="ECO:0000256" key="8">
    <source>
        <dbReference type="ARBA" id="ARBA00023033"/>
    </source>
</evidence>
<feature type="transmembrane region" description="Helical" evidence="11">
    <location>
        <begin position="385"/>
        <end position="405"/>
    </location>
</feature>
<evidence type="ECO:0000313" key="14">
    <source>
        <dbReference type="Proteomes" id="UP000053477"/>
    </source>
</evidence>
<evidence type="ECO:0000256" key="7">
    <source>
        <dbReference type="ARBA" id="ARBA00023004"/>
    </source>
</evidence>
<dbReference type="PROSITE" id="PS00086">
    <property type="entry name" value="CYTOCHROME_P450"/>
    <property type="match status" value="1"/>
</dbReference>
<dbReference type="InterPro" id="IPR001128">
    <property type="entry name" value="Cyt_P450"/>
</dbReference>
<dbReference type="Gene3D" id="1.10.630.10">
    <property type="entry name" value="Cytochrome P450"/>
    <property type="match status" value="1"/>
</dbReference>
<dbReference type="AlphaFoldDB" id="A0A0H2RUB4"/>
<dbReference type="CDD" id="cd11065">
    <property type="entry name" value="CYP64-like"/>
    <property type="match status" value="1"/>
</dbReference>
<keyword evidence="6 10" id="KW-0560">Oxidoreductase</keyword>